<proteinExistence type="inferred from homology"/>
<reference evidence="14 15" key="1">
    <citation type="journal article" date="2011" name="Proc. Natl. Acad. Sci. U.S.A.">
        <title>Evolutionary erosion of yeast sex chromosomes by mating-type switching accidents.</title>
        <authorList>
            <person name="Gordon J.L."/>
            <person name="Armisen D."/>
            <person name="Proux-Wera E."/>
            <person name="Oheigeartaigh S.S."/>
            <person name="Byrne K.P."/>
            <person name="Wolfe K.H."/>
        </authorList>
    </citation>
    <scope>NUCLEOTIDE SEQUENCE [LARGE SCALE GENOMIC DNA]</scope>
    <source>
        <strain evidence="15">ATCC 24235 / CBS 4417 / NBRC 1672 / NRRL Y-8282 / UCD 70-5</strain>
    </source>
</reference>
<evidence type="ECO:0000256" key="10">
    <source>
        <dbReference type="ARBA" id="ARBA00033298"/>
    </source>
</evidence>
<evidence type="ECO:0000256" key="6">
    <source>
        <dbReference type="ARBA" id="ARBA00023239"/>
    </source>
</evidence>
<dbReference type="HOGENOM" id="CLU_046006_0_1_1"/>
<dbReference type="PANTHER" id="PTHR10374">
    <property type="entry name" value="LACTOYLGLUTATHIONE LYASE GLYOXALASE I"/>
    <property type="match status" value="1"/>
</dbReference>
<dbReference type="NCBIfam" id="TIGR00068">
    <property type="entry name" value="glyox_I"/>
    <property type="match status" value="2"/>
</dbReference>
<dbReference type="GO" id="GO:0004462">
    <property type="term" value="F:lactoylglutathione lyase activity"/>
    <property type="evidence" value="ECO:0007669"/>
    <property type="project" value="UniProtKB-EC"/>
</dbReference>
<dbReference type="CDD" id="cd07233">
    <property type="entry name" value="GlxI_Zn"/>
    <property type="match status" value="2"/>
</dbReference>
<keyword evidence="6" id="KW-0456">Lyase</keyword>
<feature type="binding site" evidence="12">
    <location>
        <position position="111"/>
    </location>
    <ligand>
        <name>Zn(2+)</name>
        <dbReference type="ChEBI" id="CHEBI:29105"/>
        <note>ligand shared between dimeric partners</note>
    </ligand>
</feature>
<comment type="pathway">
    <text evidence="1">Secondary metabolite metabolism; methylglyoxal degradation; (R)-lactate from methylglyoxal: step 1/2.</text>
</comment>
<dbReference type="eggNOG" id="KOG2944">
    <property type="taxonomic scope" value="Eukaryota"/>
</dbReference>
<dbReference type="InterPro" id="IPR004361">
    <property type="entry name" value="Glyoxalase_1"/>
</dbReference>
<feature type="binding site" evidence="12">
    <location>
        <position position="83"/>
    </location>
    <ligand>
        <name>Zn(2+)</name>
        <dbReference type="ChEBI" id="CHEBI:29105"/>
        <note>ligand shared between dimeric partners</note>
    </ligand>
</feature>
<comment type="cofactor">
    <cofactor evidence="12">
        <name>Zn(2+)</name>
        <dbReference type="ChEBI" id="CHEBI:29105"/>
    </cofactor>
    <text evidence="12">Binds 1 zinc ion per subunit. In the homodimer, two zinc ions are bound between subunits.</text>
</comment>
<feature type="domain" description="VOC" evidence="13">
    <location>
        <begin position="18"/>
        <end position="161"/>
    </location>
</feature>
<dbReference type="PROSITE" id="PS00934">
    <property type="entry name" value="GLYOXALASE_I_1"/>
    <property type="match status" value="1"/>
</dbReference>
<evidence type="ECO:0000256" key="11">
    <source>
        <dbReference type="PIRSR" id="PIRSR604361-1"/>
    </source>
</evidence>
<evidence type="ECO:0000256" key="3">
    <source>
        <dbReference type="ARBA" id="ARBA00012081"/>
    </source>
</evidence>
<keyword evidence="4 12" id="KW-0479">Metal-binding</keyword>
<evidence type="ECO:0000256" key="4">
    <source>
        <dbReference type="ARBA" id="ARBA00022723"/>
    </source>
</evidence>
<dbReference type="UniPathway" id="UPA00619">
    <property type="reaction ID" value="UER00675"/>
</dbReference>
<evidence type="ECO:0000256" key="7">
    <source>
        <dbReference type="ARBA" id="ARBA00030291"/>
    </source>
</evidence>
<dbReference type="OrthoDB" id="16820at2759"/>
<keyword evidence="5 12" id="KW-0862">Zinc</keyword>
<accession>G8BT33</accession>
<dbReference type="InterPro" id="IPR004360">
    <property type="entry name" value="Glyas_Fos-R_dOase_dom"/>
</dbReference>
<dbReference type="EMBL" id="HE612859">
    <property type="protein sequence ID" value="CCE63004.1"/>
    <property type="molecule type" value="Genomic_DNA"/>
</dbReference>
<dbReference type="GO" id="GO:0006749">
    <property type="term" value="P:glutathione metabolic process"/>
    <property type="evidence" value="ECO:0007669"/>
    <property type="project" value="EnsemblFungi"/>
</dbReference>
<dbReference type="InterPro" id="IPR037523">
    <property type="entry name" value="VOC_core"/>
</dbReference>
<feature type="active site" description="Proton donor/acceptor" evidence="11">
    <location>
        <position position="157"/>
    </location>
</feature>
<evidence type="ECO:0000256" key="12">
    <source>
        <dbReference type="PIRSR" id="PIRSR604361-3"/>
    </source>
</evidence>
<dbReference type="OMA" id="MGDAWGH"/>
<evidence type="ECO:0000256" key="2">
    <source>
        <dbReference type="ARBA" id="ARBA00010363"/>
    </source>
</evidence>
<comment type="similarity">
    <text evidence="2">Belongs to the glyoxalase I family.</text>
</comment>
<dbReference type="STRING" id="1071381.G8BT33"/>
<evidence type="ECO:0000256" key="8">
    <source>
        <dbReference type="ARBA" id="ARBA00030892"/>
    </source>
</evidence>
<name>G8BT33_TETPH</name>
<evidence type="ECO:0000256" key="5">
    <source>
        <dbReference type="ARBA" id="ARBA00022833"/>
    </source>
</evidence>
<dbReference type="InterPro" id="IPR029068">
    <property type="entry name" value="Glyas_Bleomycin-R_OHBP_Dase"/>
</dbReference>
<dbReference type="GO" id="GO:0019243">
    <property type="term" value="P:methylglyoxal catabolic process to D-lactate via S-lactoyl-glutathione"/>
    <property type="evidence" value="ECO:0007669"/>
    <property type="project" value="EnsemblFungi"/>
</dbReference>
<evidence type="ECO:0000259" key="13">
    <source>
        <dbReference type="PROSITE" id="PS51819"/>
    </source>
</evidence>
<dbReference type="Pfam" id="PF00903">
    <property type="entry name" value="Glyoxalase"/>
    <property type="match status" value="2"/>
</dbReference>
<dbReference type="KEGG" id="tpf:TPHA_0D03690"/>
<sequence>MSLYTTKIESAQNDPSLLMNHTCYRIKDPVRSIEFYEKKLNMKLYMKKDFPDMKFSLYFLKFPGEVEASVSGDNIFGYSGVLELTHNWGTEDDPDYKVNNGNVEPHRGFGHTCISVYDIEKYCSELEAKNVVFKKKLEEGRQHNIAFILDPDGYWIELLAYQSPQNLGPKLNHTMYRIKDPKQSVDFYTNVLGMKLIRTFDVPTAKFTNYFFSYKETEGEGWRTTEGVVELCHNYGTEDDPDFHYHTGNAEPQGYGHICVVMDKPEVFCQEIENKYGDAIQWAPKFNQGKMKNIAFLKDPDGYSIEVVLRNIKL</sequence>
<dbReference type="PANTHER" id="PTHR10374:SF30">
    <property type="entry name" value="LACTOYLGLUTATHIONE LYASE"/>
    <property type="match status" value="1"/>
</dbReference>
<organism evidence="14 15">
    <name type="scientific">Tetrapisispora phaffii (strain ATCC 24235 / CBS 4417 / NBRC 1672 / NRRL Y-8282 / UCD 70-5)</name>
    <name type="common">Yeast</name>
    <name type="synonym">Fabospora phaffii</name>
    <dbReference type="NCBI Taxonomy" id="1071381"/>
    <lineage>
        <taxon>Eukaryota</taxon>
        <taxon>Fungi</taxon>
        <taxon>Dikarya</taxon>
        <taxon>Ascomycota</taxon>
        <taxon>Saccharomycotina</taxon>
        <taxon>Saccharomycetes</taxon>
        <taxon>Saccharomycetales</taxon>
        <taxon>Saccharomycetaceae</taxon>
        <taxon>Tetrapisispora</taxon>
    </lineage>
</organism>
<feature type="binding site" evidence="12">
    <location>
        <position position="157"/>
    </location>
    <ligand>
        <name>Zn(2+)</name>
        <dbReference type="ChEBI" id="CHEBI:29105"/>
        <note>ligand shared between dimeric partners</note>
    </ligand>
</feature>
<evidence type="ECO:0000313" key="15">
    <source>
        <dbReference type="Proteomes" id="UP000005666"/>
    </source>
</evidence>
<dbReference type="SUPFAM" id="SSF54593">
    <property type="entry name" value="Glyoxalase/Bleomycin resistance protein/Dihydroxybiphenyl dioxygenase"/>
    <property type="match status" value="2"/>
</dbReference>
<dbReference type="AlphaFoldDB" id="G8BT33"/>
<dbReference type="Gene3D" id="3.10.180.10">
    <property type="entry name" value="2,3-Dihydroxybiphenyl 1,2-Dioxygenase, domain 1"/>
    <property type="match status" value="2"/>
</dbReference>
<dbReference type="GeneID" id="11534433"/>
<dbReference type="InterPro" id="IPR018146">
    <property type="entry name" value="Glyoxalase_1_CS"/>
</dbReference>
<evidence type="ECO:0000256" key="1">
    <source>
        <dbReference type="ARBA" id="ARBA00005008"/>
    </source>
</evidence>
<dbReference type="PROSITE" id="PS51819">
    <property type="entry name" value="VOC"/>
    <property type="match status" value="2"/>
</dbReference>
<dbReference type="Proteomes" id="UP000005666">
    <property type="component" value="Chromosome 4"/>
</dbReference>
<protein>
    <recommendedName>
        <fullName evidence="3">lactoylglutathione lyase</fullName>
        <ecNumber evidence="3">4.4.1.5</ecNumber>
    </recommendedName>
    <alternativeName>
        <fullName evidence="8">Aldoketomutase</fullName>
    </alternativeName>
    <alternativeName>
        <fullName evidence="7">Ketone-aldehyde mutase</fullName>
    </alternativeName>
    <alternativeName>
        <fullName evidence="9">Methylglyoxalase</fullName>
    </alternativeName>
    <alternativeName>
        <fullName evidence="10">S-D-lactoylglutathione methylglyoxal lyase</fullName>
    </alternativeName>
</protein>
<dbReference type="EC" id="4.4.1.5" evidence="3"/>
<dbReference type="GO" id="GO:0046872">
    <property type="term" value="F:metal ion binding"/>
    <property type="evidence" value="ECO:0007669"/>
    <property type="project" value="UniProtKB-KW"/>
</dbReference>
<keyword evidence="15" id="KW-1185">Reference proteome</keyword>
<dbReference type="RefSeq" id="XP_003685438.1">
    <property type="nucleotide sequence ID" value="XM_003685390.1"/>
</dbReference>
<feature type="domain" description="VOC" evidence="13">
    <location>
        <begin position="170"/>
        <end position="310"/>
    </location>
</feature>
<evidence type="ECO:0000256" key="9">
    <source>
        <dbReference type="ARBA" id="ARBA00032460"/>
    </source>
</evidence>
<evidence type="ECO:0000313" key="14">
    <source>
        <dbReference type="EMBL" id="CCE63004.1"/>
    </source>
</evidence>
<gene>
    <name evidence="14" type="primary">TPHA0D03690</name>
    <name evidence="14" type="ordered locus">TPHA_0D03690</name>
</gene>